<dbReference type="SUPFAM" id="SSF55729">
    <property type="entry name" value="Acyl-CoA N-acyltransferases (Nat)"/>
    <property type="match status" value="1"/>
</dbReference>
<feature type="domain" description="N-acetyltransferase" evidence="2">
    <location>
        <begin position="1"/>
        <end position="130"/>
    </location>
</feature>
<feature type="region of interest" description="Disordered" evidence="1">
    <location>
        <begin position="132"/>
        <end position="195"/>
    </location>
</feature>
<dbReference type="EMBL" id="FOZK01000002">
    <property type="protein sequence ID" value="SFS03457.1"/>
    <property type="molecule type" value="Genomic_DNA"/>
</dbReference>
<dbReference type="OrthoDB" id="104811at2157"/>
<sequence length="195" mass="22358">MYVRDAKNREEVWLLDHIEEMGLDETAFRSRDYVVAIDEESHEKAGFGRIRIHKPDDGAEVCELTSIGVLDAWRGQGVGAHVVERLVEYASDEGFDTVYSLTGYPDYLQQFGFERIDEAQLPEKLRERLESKRETLEPDAVPTRIDTEDFRMPDEFRERFKGATAEEAGEGEPVEGPEDFGIDPEEATYKYDTGR</sequence>
<gene>
    <name evidence="3" type="ORF">SAMN05216559_2787</name>
</gene>
<evidence type="ECO:0000259" key="2">
    <source>
        <dbReference type="PROSITE" id="PS51186"/>
    </source>
</evidence>
<dbReference type="InterPro" id="IPR016181">
    <property type="entry name" value="Acyl_CoA_acyltransferase"/>
</dbReference>
<dbReference type="STRING" id="767519.SAMN05216559_2787"/>
<evidence type="ECO:0000313" key="4">
    <source>
        <dbReference type="Proteomes" id="UP000199062"/>
    </source>
</evidence>
<dbReference type="CDD" id="cd04301">
    <property type="entry name" value="NAT_SF"/>
    <property type="match status" value="1"/>
</dbReference>
<dbReference type="GO" id="GO:0016747">
    <property type="term" value="F:acyltransferase activity, transferring groups other than amino-acyl groups"/>
    <property type="evidence" value="ECO:0007669"/>
    <property type="project" value="InterPro"/>
</dbReference>
<dbReference type="AlphaFoldDB" id="A0A1I6LIX0"/>
<dbReference type="Pfam" id="PF00583">
    <property type="entry name" value="Acetyltransf_1"/>
    <property type="match status" value="1"/>
</dbReference>
<dbReference type="RefSeq" id="WP_089817094.1">
    <property type="nucleotide sequence ID" value="NZ_FOZK01000002.1"/>
</dbReference>
<feature type="compositionally biased region" description="Basic and acidic residues" evidence="1">
    <location>
        <begin position="145"/>
        <end position="161"/>
    </location>
</feature>
<evidence type="ECO:0000313" key="3">
    <source>
        <dbReference type="EMBL" id="SFS03457.1"/>
    </source>
</evidence>
<dbReference type="PROSITE" id="PS51186">
    <property type="entry name" value="GNAT"/>
    <property type="match status" value="1"/>
</dbReference>
<keyword evidence="4" id="KW-1185">Reference proteome</keyword>
<evidence type="ECO:0000256" key="1">
    <source>
        <dbReference type="SAM" id="MobiDB-lite"/>
    </source>
</evidence>
<dbReference type="Proteomes" id="UP000199062">
    <property type="component" value="Unassembled WGS sequence"/>
</dbReference>
<reference evidence="3 4" key="1">
    <citation type="submission" date="2016-10" db="EMBL/GenBank/DDBJ databases">
        <authorList>
            <person name="de Groot N.N."/>
        </authorList>
    </citation>
    <scope>NUCLEOTIDE SEQUENCE [LARGE SCALE GENOMIC DNA]</scope>
    <source>
        <strain evidence="3 4">CGMCC 1.10457</strain>
    </source>
</reference>
<feature type="compositionally biased region" description="Acidic residues" evidence="1">
    <location>
        <begin position="167"/>
        <end position="186"/>
    </location>
</feature>
<name>A0A1I6LIX0_9EURY</name>
<protein>
    <submittedName>
        <fullName evidence="3">N-acetylglutamate synthase, GNAT family</fullName>
    </submittedName>
</protein>
<proteinExistence type="predicted"/>
<dbReference type="InterPro" id="IPR000182">
    <property type="entry name" value="GNAT_dom"/>
</dbReference>
<organism evidence="3 4">
    <name type="scientific">Halomicrobium zhouii</name>
    <dbReference type="NCBI Taxonomy" id="767519"/>
    <lineage>
        <taxon>Archaea</taxon>
        <taxon>Methanobacteriati</taxon>
        <taxon>Methanobacteriota</taxon>
        <taxon>Stenosarchaea group</taxon>
        <taxon>Halobacteria</taxon>
        <taxon>Halobacteriales</taxon>
        <taxon>Haloarculaceae</taxon>
        <taxon>Halomicrobium</taxon>
    </lineage>
</organism>
<accession>A0A1I6LIX0</accession>
<dbReference type="Gene3D" id="3.40.630.30">
    <property type="match status" value="1"/>
</dbReference>